<dbReference type="Gene3D" id="1.10.287.950">
    <property type="entry name" value="Methyl-accepting chemotaxis protein"/>
    <property type="match status" value="1"/>
</dbReference>
<evidence type="ECO:0000256" key="2">
    <source>
        <dbReference type="ARBA" id="ARBA00022481"/>
    </source>
</evidence>
<dbReference type="SMART" id="SM00283">
    <property type="entry name" value="MA"/>
    <property type="match status" value="1"/>
</dbReference>
<accession>A0A426V2P9</accession>
<dbReference type="SUPFAM" id="SSF58104">
    <property type="entry name" value="Methyl-accepting chemotaxis protein (MCP) signaling domain"/>
    <property type="match status" value="1"/>
</dbReference>
<dbReference type="RefSeq" id="WP_125245343.1">
    <property type="nucleotide sequence ID" value="NZ_RSED01000027.1"/>
</dbReference>
<organism evidence="7 8">
    <name type="scientific">Aquabacterium soli</name>
    <dbReference type="NCBI Taxonomy" id="2493092"/>
    <lineage>
        <taxon>Bacteria</taxon>
        <taxon>Pseudomonadati</taxon>
        <taxon>Pseudomonadota</taxon>
        <taxon>Betaproteobacteria</taxon>
        <taxon>Burkholderiales</taxon>
        <taxon>Aquabacterium</taxon>
    </lineage>
</organism>
<dbReference type="PANTHER" id="PTHR43531:SF14">
    <property type="entry name" value="METHYL-ACCEPTING CHEMOTAXIS PROTEIN I-RELATED"/>
    <property type="match status" value="1"/>
</dbReference>
<dbReference type="GO" id="GO:0007165">
    <property type="term" value="P:signal transduction"/>
    <property type="evidence" value="ECO:0007669"/>
    <property type="project" value="UniProtKB-KW"/>
</dbReference>
<dbReference type="Pfam" id="PF00015">
    <property type="entry name" value="MCPsignal"/>
    <property type="match status" value="1"/>
</dbReference>
<evidence type="ECO:0000313" key="8">
    <source>
        <dbReference type="Proteomes" id="UP000269265"/>
    </source>
</evidence>
<keyword evidence="2" id="KW-0488">Methylation</keyword>
<keyword evidence="8" id="KW-1185">Reference proteome</keyword>
<dbReference type="PROSITE" id="PS50885">
    <property type="entry name" value="HAMP"/>
    <property type="match status" value="1"/>
</dbReference>
<dbReference type="GO" id="GO:0006935">
    <property type="term" value="P:chemotaxis"/>
    <property type="evidence" value="ECO:0007669"/>
    <property type="project" value="InterPro"/>
</dbReference>
<reference evidence="7 8" key="1">
    <citation type="submission" date="2018-12" db="EMBL/GenBank/DDBJ databases">
        <title>The whole draft genome of Aquabacterium sp. SJQ9.</title>
        <authorList>
            <person name="Sun L."/>
            <person name="Gao X."/>
            <person name="Chen W."/>
            <person name="Huang K."/>
        </authorList>
    </citation>
    <scope>NUCLEOTIDE SEQUENCE [LARGE SCALE GENOMIC DNA]</scope>
    <source>
        <strain evidence="7 8">SJQ9</strain>
    </source>
</reference>
<dbReference type="PROSITE" id="PS50111">
    <property type="entry name" value="CHEMOTAXIS_TRANSDUC_2"/>
    <property type="match status" value="1"/>
</dbReference>
<dbReference type="InterPro" id="IPR024478">
    <property type="entry name" value="HlyB_4HB_MCP"/>
</dbReference>
<comment type="caution">
    <text evidence="7">The sequence shown here is derived from an EMBL/GenBank/DDBJ whole genome shotgun (WGS) entry which is preliminary data.</text>
</comment>
<comment type="subcellular location">
    <subcellularLocation>
        <location evidence="1">Membrane</location>
    </subcellularLocation>
</comment>
<dbReference type="InterPro" id="IPR004090">
    <property type="entry name" value="Chemotax_Me-accpt_rcpt"/>
</dbReference>
<evidence type="ECO:0000256" key="3">
    <source>
        <dbReference type="ARBA" id="ARBA00029447"/>
    </source>
</evidence>
<sequence>MNNFLNRLKLRTRLLLLAGAGLGTAACIAASALYGLNGLSAMEISLAEDALPSLTIIGDINDAVDNLRIYQMQVVQTQGKAAIDGSSPALDTQLAELKKHIAAYDRLVVGGDERKLFVAMQSATERFQAMVRDTDAKARSGDPAKLEAALDMSTTQGGAAFKSLGDSIDALMEFNNSAVAQVHAQAKETGSFAHALLWGILSTSALILVVIATVLTRHLTGQIGGEPTTAMDVARSVAQGDLTIHVPVRDGDTESLLSSLAAMQTSLRDVVADVRSNAESVATASAQIAQGNADLSMRTEQQASELQQTASSMEELGATVQHNAASAAEADSLAANATAVARQGGEVVGRAVGTMKEIHESSRRIADIIGVIDGIAFQTNILALNAAVEAARAGEQGRGFAVVAAEVRSLAQRSAGAAKEIKSLINSSVEHVEQGASLVNHAGSTMSEIVASIERVSTLVAEISTANREQSGGVHLVGDAITRMDQVTQQNAALVEESAAAAESLKAQASRLVQAVSVFQLQPAGAAT</sequence>
<feature type="domain" description="HAMP" evidence="6">
    <location>
        <begin position="232"/>
        <end position="272"/>
    </location>
</feature>
<gene>
    <name evidence="7" type="ORF">EIP75_21960</name>
</gene>
<dbReference type="GO" id="GO:0005886">
    <property type="term" value="C:plasma membrane"/>
    <property type="evidence" value="ECO:0007669"/>
    <property type="project" value="TreeGrafter"/>
</dbReference>
<feature type="domain" description="Methyl-accepting transducer" evidence="5">
    <location>
        <begin position="277"/>
        <end position="506"/>
    </location>
</feature>
<dbReference type="EMBL" id="RSED01000027">
    <property type="protein sequence ID" value="RRS01137.1"/>
    <property type="molecule type" value="Genomic_DNA"/>
</dbReference>
<dbReference type="Proteomes" id="UP000269265">
    <property type="component" value="Unassembled WGS sequence"/>
</dbReference>
<dbReference type="GO" id="GO:0004888">
    <property type="term" value="F:transmembrane signaling receptor activity"/>
    <property type="evidence" value="ECO:0007669"/>
    <property type="project" value="InterPro"/>
</dbReference>
<evidence type="ECO:0000256" key="1">
    <source>
        <dbReference type="ARBA" id="ARBA00004370"/>
    </source>
</evidence>
<dbReference type="FunFam" id="1.10.287.950:FF:000001">
    <property type="entry name" value="Methyl-accepting chemotaxis sensory transducer"/>
    <property type="match status" value="1"/>
</dbReference>
<dbReference type="CDD" id="cd11386">
    <property type="entry name" value="MCP_signal"/>
    <property type="match status" value="1"/>
</dbReference>
<dbReference type="InterPro" id="IPR004089">
    <property type="entry name" value="MCPsignal_dom"/>
</dbReference>
<dbReference type="InterPro" id="IPR003660">
    <property type="entry name" value="HAMP_dom"/>
</dbReference>
<evidence type="ECO:0000259" key="6">
    <source>
        <dbReference type="PROSITE" id="PS50885"/>
    </source>
</evidence>
<dbReference type="PROSITE" id="PS51257">
    <property type="entry name" value="PROKAR_LIPOPROTEIN"/>
    <property type="match status" value="1"/>
</dbReference>
<dbReference type="PANTHER" id="PTHR43531">
    <property type="entry name" value="PROTEIN ICFG"/>
    <property type="match status" value="1"/>
</dbReference>
<name>A0A426V2P9_9BURK</name>
<keyword evidence="4" id="KW-0807">Transducer</keyword>
<comment type="similarity">
    <text evidence="3">Belongs to the methyl-accepting chemotaxis (MCP) protein family.</text>
</comment>
<protein>
    <submittedName>
        <fullName evidence="7">Methyl-accepting chemotaxis protein</fullName>
    </submittedName>
</protein>
<evidence type="ECO:0000256" key="4">
    <source>
        <dbReference type="PROSITE-ProRule" id="PRU00284"/>
    </source>
</evidence>
<dbReference type="OrthoDB" id="9177860at2"/>
<evidence type="ECO:0000313" key="7">
    <source>
        <dbReference type="EMBL" id="RRS01137.1"/>
    </source>
</evidence>
<evidence type="ECO:0000259" key="5">
    <source>
        <dbReference type="PROSITE" id="PS50111"/>
    </source>
</evidence>
<dbReference type="AlphaFoldDB" id="A0A426V2P9"/>
<dbReference type="InterPro" id="IPR051310">
    <property type="entry name" value="MCP_chemotaxis"/>
</dbReference>
<proteinExistence type="inferred from homology"/>
<dbReference type="PRINTS" id="PR00260">
    <property type="entry name" value="CHEMTRNSDUCR"/>
</dbReference>
<dbReference type="Pfam" id="PF12729">
    <property type="entry name" value="4HB_MCP_1"/>
    <property type="match status" value="1"/>
</dbReference>